<dbReference type="GO" id="GO:0051879">
    <property type="term" value="F:Hsp90 protein binding"/>
    <property type="evidence" value="ECO:0007669"/>
    <property type="project" value="TreeGrafter"/>
</dbReference>
<reference evidence="1" key="2">
    <citation type="submission" date="2025-08" db="UniProtKB">
        <authorList>
            <consortium name="Ensembl"/>
        </authorList>
    </citation>
    <scope>IDENTIFICATION</scope>
</reference>
<dbReference type="GO" id="GO:0031982">
    <property type="term" value="C:vesicle"/>
    <property type="evidence" value="ECO:0007669"/>
    <property type="project" value="TreeGrafter"/>
</dbReference>
<dbReference type="GO" id="GO:0030544">
    <property type="term" value="F:Hsp70 protein binding"/>
    <property type="evidence" value="ECO:0007669"/>
    <property type="project" value="TreeGrafter"/>
</dbReference>
<evidence type="ECO:0000313" key="1">
    <source>
        <dbReference type="Ensembl" id="ENSSFAP00005048578.1"/>
    </source>
</evidence>
<dbReference type="PANTHER" id="PTHR21207:SF2">
    <property type="entry name" value="PARKIN COREGULATED GENE PROTEIN"/>
    <property type="match status" value="1"/>
</dbReference>
<dbReference type="OMA" id="IGDRIDY"/>
<dbReference type="GO" id="GO:0005829">
    <property type="term" value="C:cytosol"/>
    <property type="evidence" value="ECO:0007669"/>
    <property type="project" value="TreeGrafter"/>
</dbReference>
<reference evidence="1" key="1">
    <citation type="submission" date="2019-06" db="EMBL/GenBank/DDBJ databases">
        <authorList>
            <consortium name="Wellcome Sanger Institute Data Sharing"/>
        </authorList>
    </citation>
    <scope>NUCLEOTIDE SEQUENCE [LARGE SCALE GENOMIC DNA]</scope>
</reference>
<reference evidence="1" key="3">
    <citation type="submission" date="2025-09" db="UniProtKB">
        <authorList>
            <consortium name="Ensembl"/>
        </authorList>
    </citation>
    <scope>IDENTIFICATION</scope>
</reference>
<proteinExistence type="predicted"/>
<dbReference type="InterPro" id="IPR019399">
    <property type="entry name" value="Parkin_co-regulated_protein"/>
</dbReference>
<dbReference type="PANTHER" id="PTHR21207">
    <property type="entry name" value="PARKIN COREGULATED GENE PROTEIN PARK2 COREGULATED"/>
    <property type="match status" value="1"/>
</dbReference>
<evidence type="ECO:0000313" key="2">
    <source>
        <dbReference type="Proteomes" id="UP000472267"/>
    </source>
</evidence>
<accession>A0A672J315</accession>
<dbReference type="GO" id="GO:0043005">
    <property type="term" value="C:neuron projection"/>
    <property type="evidence" value="ECO:0007669"/>
    <property type="project" value="TreeGrafter"/>
</dbReference>
<dbReference type="Pfam" id="PF10274">
    <property type="entry name" value="ParcG"/>
    <property type="match status" value="1"/>
</dbReference>
<protein>
    <submittedName>
        <fullName evidence="1">PARK2 co-regulated</fullName>
    </submittedName>
</protein>
<dbReference type="Ensembl" id="ENSSFAT00005050193.1">
    <property type="protein sequence ID" value="ENSSFAP00005048578.1"/>
    <property type="gene ID" value="ENSSFAG00005023579.1"/>
</dbReference>
<sequence length="231" mass="26420">MILTMPLAVPLATGPVHTHAHTHSRISVLGPPTLRAFQERPSKPTAFRRSYERGELPIALDHTKGNKIVWKVDIETLDYYHFLPLFFDGLCETAHPYEVFARQGVHDLLDHGGSKILPVIPQLIIPIRNALNTRNNQVMCTTIKVLQHLVMSGDKVGEALVPYFRQILHIFNLFKNNKKNLGDAVDYSQRKREDIGDLIEETLQMFERYGGENAFLNIKYMVPTYQSCIRN</sequence>
<dbReference type="Proteomes" id="UP000472267">
    <property type="component" value="Chromosome 19"/>
</dbReference>
<dbReference type="AlphaFoldDB" id="A0A672J315"/>
<name>A0A672J315_SALFA</name>
<organism evidence="1 2">
    <name type="scientific">Salarias fasciatus</name>
    <name type="common">Jewelled blenny</name>
    <name type="synonym">Blennius fasciatus</name>
    <dbReference type="NCBI Taxonomy" id="181472"/>
    <lineage>
        <taxon>Eukaryota</taxon>
        <taxon>Metazoa</taxon>
        <taxon>Chordata</taxon>
        <taxon>Craniata</taxon>
        <taxon>Vertebrata</taxon>
        <taxon>Euteleostomi</taxon>
        <taxon>Actinopterygii</taxon>
        <taxon>Neopterygii</taxon>
        <taxon>Teleostei</taxon>
        <taxon>Neoteleostei</taxon>
        <taxon>Acanthomorphata</taxon>
        <taxon>Ovalentaria</taxon>
        <taxon>Blenniimorphae</taxon>
        <taxon>Blenniiformes</taxon>
        <taxon>Blennioidei</taxon>
        <taxon>Blenniidae</taxon>
        <taxon>Salariinae</taxon>
        <taxon>Salarias</taxon>
    </lineage>
</organism>
<keyword evidence="2" id="KW-1185">Reference proteome</keyword>